<dbReference type="InParanoid" id="A0A067PYC1"/>
<dbReference type="OrthoDB" id="3234349at2759"/>
<proteinExistence type="predicted"/>
<protein>
    <submittedName>
        <fullName evidence="1">Uncharacterized protein</fullName>
    </submittedName>
</protein>
<dbReference type="PANTHER" id="PTHR46579:SF2">
    <property type="entry name" value="C2H2-TYPE DOMAIN-CONTAINING PROTEIN"/>
    <property type="match status" value="1"/>
</dbReference>
<accession>A0A067PYC1</accession>
<sequence length="227" mass="25647">MNKQGGKKVSTGHASLTCLNLPPSIHYKLENIYLTGVIPGPREPSLKQINHYLKPLVNDFLMARNDGLYLSRTCGYPLGRRVRCAILILVCDLPASRKVGGSASYAMKKFSSLCKLEKKDIDNTDPSTWPRWTHEDYLTCTQKWLDAPSAKAREAIFTQFGICWSELLRLPYWDPMKMVVVDAMQNLLLGILKHHFCVVLGIDLNDDHEQDEKPMPALVSESVMEKA</sequence>
<gene>
    <name evidence="1" type="ORF">JAAARDRAFT_59872</name>
</gene>
<dbReference type="HOGENOM" id="CLU_078867_1_0_1"/>
<dbReference type="EMBL" id="KL197725">
    <property type="protein sequence ID" value="KDQ55331.1"/>
    <property type="molecule type" value="Genomic_DNA"/>
</dbReference>
<keyword evidence="2" id="KW-1185">Reference proteome</keyword>
<evidence type="ECO:0000313" key="2">
    <source>
        <dbReference type="Proteomes" id="UP000027265"/>
    </source>
</evidence>
<dbReference type="InterPro" id="IPR004242">
    <property type="entry name" value="Transposase_21"/>
</dbReference>
<dbReference type="Pfam" id="PF02992">
    <property type="entry name" value="Transposase_21"/>
    <property type="match status" value="1"/>
</dbReference>
<reference evidence="2" key="1">
    <citation type="journal article" date="2014" name="Proc. Natl. Acad. Sci. U.S.A.">
        <title>Extensive sampling of basidiomycete genomes demonstrates inadequacy of the white-rot/brown-rot paradigm for wood decay fungi.</title>
        <authorList>
            <person name="Riley R."/>
            <person name="Salamov A.A."/>
            <person name="Brown D.W."/>
            <person name="Nagy L.G."/>
            <person name="Floudas D."/>
            <person name="Held B.W."/>
            <person name="Levasseur A."/>
            <person name="Lombard V."/>
            <person name="Morin E."/>
            <person name="Otillar R."/>
            <person name="Lindquist E.A."/>
            <person name="Sun H."/>
            <person name="LaButti K.M."/>
            <person name="Schmutz J."/>
            <person name="Jabbour D."/>
            <person name="Luo H."/>
            <person name="Baker S.E."/>
            <person name="Pisabarro A.G."/>
            <person name="Walton J.D."/>
            <person name="Blanchette R.A."/>
            <person name="Henrissat B."/>
            <person name="Martin F."/>
            <person name="Cullen D."/>
            <person name="Hibbett D.S."/>
            <person name="Grigoriev I.V."/>
        </authorList>
    </citation>
    <scope>NUCLEOTIDE SEQUENCE [LARGE SCALE GENOMIC DNA]</scope>
    <source>
        <strain evidence="2">MUCL 33604</strain>
    </source>
</reference>
<evidence type="ECO:0000313" key="1">
    <source>
        <dbReference type="EMBL" id="KDQ55331.1"/>
    </source>
</evidence>
<name>A0A067PYC1_9AGAM</name>
<dbReference type="AlphaFoldDB" id="A0A067PYC1"/>
<organism evidence="1 2">
    <name type="scientific">Jaapia argillacea MUCL 33604</name>
    <dbReference type="NCBI Taxonomy" id="933084"/>
    <lineage>
        <taxon>Eukaryota</taxon>
        <taxon>Fungi</taxon>
        <taxon>Dikarya</taxon>
        <taxon>Basidiomycota</taxon>
        <taxon>Agaricomycotina</taxon>
        <taxon>Agaricomycetes</taxon>
        <taxon>Agaricomycetidae</taxon>
        <taxon>Jaapiales</taxon>
        <taxon>Jaapiaceae</taxon>
        <taxon>Jaapia</taxon>
    </lineage>
</organism>
<dbReference type="PANTHER" id="PTHR46579">
    <property type="entry name" value="F5/8 TYPE C DOMAIN-CONTAINING PROTEIN-RELATED"/>
    <property type="match status" value="1"/>
</dbReference>
<dbReference type="Proteomes" id="UP000027265">
    <property type="component" value="Unassembled WGS sequence"/>
</dbReference>